<dbReference type="InterPro" id="IPR004840">
    <property type="entry name" value="Amino_acid_permease_CS"/>
</dbReference>
<evidence type="ECO:0000256" key="5">
    <source>
        <dbReference type="ARBA" id="ARBA00022970"/>
    </source>
</evidence>
<dbReference type="PIRSF" id="PIRSF006060">
    <property type="entry name" value="AA_transporter"/>
    <property type="match status" value="1"/>
</dbReference>
<evidence type="ECO:0000256" key="3">
    <source>
        <dbReference type="ARBA" id="ARBA00022448"/>
    </source>
</evidence>
<dbReference type="PROSITE" id="PS00218">
    <property type="entry name" value="AMINO_ACID_PERMEASE_1"/>
    <property type="match status" value="1"/>
</dbReference>
<comment type="similarity">
    <text evidence="2">Belongs to the amino acid-polyamine-organocation (APC) superfamily. Amino acid transporter (AAT) (TC 2.A.3.1) family.</text>
</comment>
<keyword evidence="3" id="KW-0813">Transport</keyword>
<sequence>MFSPMTAPRPPHDGPTGARGSASVIHGGSREHSPHAPSQPPQGSYLKPRHLVMMALGSAIGTGLFVGTGAAIQTAGPAVLISYLVACLLLVLVMRALGEMAAADPSSGAFSTYAGKAMGPTIGRALGWLWWAQIVVVVAAEATAAAQLVTEMWPSLPQWLWALIFMAVFTVINLVRVGTLGETEFWFALLKVAAVVGFLVVGVLLLIGVLPAPSPGLSNLTEHGGFMPNGITGVAAALLVVVFAFGGTELVTIAAAETEDPQTNVARAIRTILIRILIFYVGSVTVMVLVLPWNNEGLSSSPFVAVLTEVGIPGANVLMNIVIILALLSALNANVYGSSRMLYSLARRGSAPRGLAATSSRGVPRLAVTISVLFGFIAVVLNYLWPETVLNVMLNVIGSTCLVVWALALISQIILRKRADRAGVSSPLKMWAFPWLSYFALALLAAIVILGLLDTAVRFQLIATFILVCLIALACKIFTSSRVRPKETSSTGEADDVVPRL</sequence>
<evidence type="ECO:0000259" key="10">
    <source>
        <dbReference type="Pfam" id="PF00324"/>
    </source>
</evidence>
<feature type="transmembrane region" description="Helical" evidence="9">
    <location>
        <begin position="459"/>
        <end position="479"/>
    </location>
</feature>
<dbReference type="FunFam" id="1.20.1740.10:FF:000001">
    <property type="entry name" value="Amino acid permease"/>
    <property type="match status" value="1"/>
</dbReference>
<dbReference type="GO" id="GO:0055085">
    <property type="term" value="P:transmembrane transport"/>
    <property type="evidence" value="ECO:0007669"/>
    <property type="project" value="InterPro"/>
</dbReference>
<dbReference type="EMBL" id="FXAC01000007">
    <property type="protein sequence ID" value="SMF06797.1"/>
    <property type="molecule type" value="Genomic_DNA"/>
</dbReference>
<keyword evidence="5" id="KW-0029">Amino-acid transport</keyword>
<evidence type="ECO:0000256" key="7">
    <source>
        <dbReference type="ARBA" id="ARBA00023136"/>
    </source>
</evidence>
<feature type="transmembrane region" description="Helical" evidence="9">
    <location>
        <begin position="392"/>
        <end position="415"/>
    </location>
</feature>
<dbReference type="PANTHER" id="PTHR43495">
    <property type="entry name" value="GABA PERMEASE"/>
    <property type="match status" value="1"/>
</dbReference>
<dbReference type="AlphaFoldDB" id="A0A1X7D161"/>
<protein>
    <submittedName>
        <fullName evidence="11">Amino acid/polyamine/organocation transporter, APC superfamily</fullName>
    </submittedName>
</protein>
<accession>A0A1X7D161</accession>
<feature type="transmembrane region" description="Helical" evidence="9">
    <location>
        <begin position="51"/>
        <end position="72"/>
    </location>
</feature>
<evidence type="ECO:0000256" key="6">
    <source>
        <dbReference type="ARBA" id="ARBA00022989"/>
    </source>
</evidence>
<name>A0A1X7D161_9MICC</name>
<evidence type="ECO:0000313" key="12">
    <source>
        <dbReference type="Proteomes" id="UP000192929"/>
    </source>
</evidence>
<feature type="transmembrane region" description="Helical" evidence="9">
    <location>
        <begin position="317"/>
        <end position="337"/>
    </location>
</feature>
<feature type="transmembrane region" description="Helical" evidence="9">
    <location>
        <begin position="128"/>
        <end position="150"/>
    </location>
</feature>
<keyword evidence="4 9" id="KW-0812">Transmembrane</keyword>
<feature type="transmembrane region" description="Helical" evidence="9">
    <location>
        <begin position="156"/>
        <end position="175"/>
    </location>
</feature>
<feature type="transmembrane region" description="Helical" evidence="9">
    <location>
        <begin position="187"/>
        <end position="210"/>
    </location>
</feature>
<feature type="transmembrane region" description="Helical" evidence="9">
    <location>
        <begin position="435"/>
        <end position="453"/>
    </location>
</feature>
<keyword evidence="7 9" id="KW-0472">Membrane</keyword>
<dbReference type="InterPro" id="IPR004841">
    <property type="entry name" value="AA-permease/SLC12A_dom"/>
</dbReference>
<dbReference type="Pfam" id="PF00324">
    <property type="entry name" value="AA_permease"/>
    <property type="match status" value="1"/>
</dbReference>
<evidence type="ECO:0000256" key="8">
    <source>
        <dbReference type="SAM" id="MobiDB-lite"/>
    </source>
</evidence>
<gene>
    <name evidence="11" type="ORF">SAMN06296028_107117</name>
</gene>
<feature type="domain" description="Amino acid permease/ SLC12A" evidence="10">
    <location>
        <begin position="50"/>
        <end position="481"/>
    </location>
</feature>
<feature type="transmembrane region" description="Helical" evidence="9">
    <location>
        <begin position="230"/>
        <end position="251"/>
    </location>
</feature>
<proteinExistence type="inferred from homology"/>
<evidence type="ECO:0000256" key="9">
    <source>
        <dbReference type="SAM" id="Phobius"/>
    </source>
</evidence>
<feature type="transmembrane region" description="Helical" evidence="9">
    <location>
        <begin position="366"/>
        <end position="386"/>
    </location>
</feature>
<keyword evidence="6 9" id="KW-1133">Transmembrane helix</keyword>
<reference evidence="12" key="1">
    <citation type="submission" date="2017-04" db="EMBL/GenBank/DDBJ databases">
        <authorList>
            <person name="Varghese N."/>
            <person name="Submissions S."/>
        </authorList>
    </citation>
    <scope>NUCLEOTIDE SEQUENCE [LARGE SCALE GENOMIC DNA]</scope>
    <source>
        <strain evidence="12">NIO-1021</strain>
    </source>
</reference>
<comment type="subcellular location">
    <subcellularLocation>
        <location evidence="1">Membrane</location>
        <topology evidence="1">Multi-pass membrane protein</topology>
    </subcellularLocation>
</comment>
<feature type="region of interest" description="Disordered" evidence="8">
    <location>
        <begin position="1"/>
        <end position="42"/>
    </location>
</feature>
<dbReference type="GO" id="GO:0006865">
    <property type="term" value="P:amino acid transport"/>
    <property type="evidence" value="ECO:0007669"/>
    <property type="project" value="UniProtKB-KW"/>
</dbReference>
<dbReference type="Proteomes" id="UP000192929">
    <property type="component" value="Unassembled WGS sequence"/>
</dbReference>
<keyword evidence="12" id="KW-1185">Reference proteome</keyword>
<dbReference type="GO" id="GO:0016020">
    <property type="term" value="C:membrane"/>
    <property type="evidence" value="ECO:0007669"/>
    <property type="project" value="UniProtKB-SubCell"/>
</dbReference>
<feature type="transmembrane region" description="Helical" evidence="9">
    <location>
        <begin position="78"/>
        <end position="97"/>
    </location>
</feature>
<evidence type="ECO:0000256" key="1">
    <source>
        <dbReference type="ARBA" id="ARBA00004141"/>
    </source>
</evidence>
<dbReference type="Gene3D" id="1.20.1740.10">
    <property type="entry name" value="Amino acid/polyamine transporter I"/>
    <property type="match status" value="1"/>
</dbReference>
<dbReference type="PANTHER" id="PTHR43495:SF5">
    <property type="entry name" value="GAMMA-AMINOBUTYRIC ACID PERMEASE"/>
    <property type="match status" value="1"/>
</dbReference>
<evidence type="ECO:0000313" key="11">
    <source>
        <dbReference type="EMBL" id="SMF06797.1"/>
    </source>
</evidence>
<evidence type="ECO:0000256" key="2">
    <source>
        <dbReference type="ARBA" id="ARBA00008583"/>
    </source>
</evidence>
<evidence type="ECO:0000256" key="4">
    <source>
        <dbReference type="ARBA" id="ARBA00022692"/>
    </source>
</evidence>
<feature type="transmembrane region" description="Helical" evidence="9">
    <location>
        <begin position="272"/>
        <end position="293"/>
    </location>
</feature>
<organism evidence="11 12">
    <name type="scientific">Kocuria marina subsp. indica</name>
    <dbReference type="NCBI Taxonomy" id="1049583"/>
    <lineage>
        <taxon>Bacteria</taxon>
        <taxon>Bacillati</taxon>
        <taxon>Actinomycetota</taxon>
        <taxon>Actinomycetes</taxon>
        <taxon>Micrococcales</taxon>
        <taxon>Micrococcaceae</taxon>
        <taxon>Kocuria</taxon>
    </lineage>
</organism>